<dbReference type="Gene3D" id="3.40.50.300">
    <property type="entry name" value="P-loop containing nucleotide triphosphate hydrolases"/>
    <property type="match status" value="4"/>
</dbReference>
<keyword evidence="2 14" id="KW-0547">Nucleotide-binding</keyword>
<feature type="domain" description="UvrD-like helicase ATP-binding" evidence="15">
    <location>
        <begin position="3"/>
        <end position="431"/>
    </location>
</feature>
<evidence type="ECO:0000256" key="4">
    <source>
        <dbReference type="ARBA" id="ARBA00022801"/>
    </source>
</evidence>
<keyword evidence="5 14" id="KW-0347">Helicase</keyword>
<dbReference type="InterPro" id="IPR011604">
    <property type="entry name" value="PDDEXK-like_dom_sf"/>
</dbReference>
<keyword evidence="9" id="KW-0234">DNA repair</keyword>
<evidence type="ECO:0000256" key="12">
    <source>
        <dbReference type="ARBA" id="ARBA00034808"/>
    </source>
</evidence>
<dbReference type="GO" id="GO:0005829">
    <property type="term" value="C:cytosol"/>
    <property type="evidence" value="ECO:0007669"/>
    <property type="project" value="TreeGrafter"/>
</dbReference>
<dbReference type="InterPro" id="IPR014016">
    <property type="entry name" value="UvrD-like_ATP-bd"/>
</dbReference>
<evidence type="ECO:0000256" key="2">
    <source>
        <dbReference type="ARBA" id="ARBA00022741"/>
    </source>
</evidence>
<keyword evidence="6" id="KW-0269">Exonuclease</keyword>
<dbReference type="SUPFAM" id="SSF52540">
    <property type="entry name" value="P-loop containing nucleoside triphosphate hydrolases"/>
    <property type="match status" value="1"/>
</dbReference>
<accession>A0A6F8ZJT8</accession>
<keyword evidence="4 14" id="KW-0378">Hydrolase</keyword>
<dbReference type="EC" id="5.6.2.4" evidence="12"/>
<comment type="catalytic activity">
    <reaction evidence="11">
        <text>Couples ATP hydrolysis with the unwinding of duplex DNA by translocating in the 3'-5' direction.</text>
        <dbReference type="EC" id="5.6.2.4"/>
    </reaction>
</comment>
<dbReference type="InterPro" id="IPR027417">
    <property type="entry name" value="P-loop_NTPase"/>
</dbReference>
<evidence type="ECO:0000259" key="16">
    <source>
        <dbReference type="PROSITE" id="PS51217"/>
    </source>
</evidence>
<dbReference type="Proteomes" id="UP000503399">
    <property type="component" value="Chromosome"/>
</dbReference>
<gene>
    <name evidence="17" type="ORF">R50_2566</name>
</gene>
<evidence type="ECO:0000256" key="8">
    <source>
        <dbReference type="ARBA" id="ARBA00023125"/>
    </source>
</evidence>
<dbReference type="Pfam" id="PF13361">
    <property type="entry name" value="UvrD_C"/>
    <property type="match status" value="1"/>
</dbReference>
<comment type="catalytic activity">
    <reaction evidence="13">
        <text>ATP + H2O = ADP + phosphate + H(+)</text>
        <dbReference type="Rhea" id="RHEA:13065"/>
        <dbReference type="ChEBI" id="CHEBI:15377"/>
        <dbReference type="ChEBI" id="CHEBI:15378"/>
        <dbReference type="ChEBI" id="CHEBI:30616"/>
        <dbReference type="ChEBI" id="CHEBI:43474"/>
        <dbReference type="ChEBI" id="CHEBI:456216"/>
        <dbReference type="EC" id="5.6.2.4"/>
    </reaction>
</comment>
<evidence type="ECO:0000256" key="6">
    <source>
        <dbReference type="ARBA" id="ARBA00022839"/>
    </source>
</evidence>
<dbReference type="PANTHER" id="PTHR11070">
    <property type="entry name" value="UVRD / RECB / PCRA DNA HELICASE FAMILY MEMBER"/>
    <property type="match status" value="1"/>
</dbReference>
<evidence type="ECO:0000256" key="13">
    <source>
        <dbReference type="ARBA" id="ARBA00048988"/>
    </source>
</evidence>
<keyword evidence="3" id="KW-0227">DNA damage</keyword>
<evidence type="ECO:0000256" key="10">
    <source>
        <dbReference type="ARBA" id="ARBA00023235"/>
    </source>
</evidence>
<dbReference type="PROSITE" id="PS51198">
    <property type="entry name" value="UVRD_HELICASE_ATP_BIND"/>
    <property type="match status" value="1"/>
</dbReference>
<dbReference type="PANTHER" id="PTHR11070:SF23">
    <property type="entry name" value="RECBCD ENZYME SUBUNIT RECB"/>
    <property type="match status" value="1"/>
</dbReference>
<keyword evidence="18" id="KW-1185">Reference proteome</keyword>
<evidence type="ECO:0000256" key="1">
    <source>
        <dbReference type="ARBA" id="ARBA00022722"/>
    </source>
</evidence>
<sequence length="1044" mass="113640">MGIDDAAARRLASGDFRRSWTVEAGAGTGKTTLLVERVLTAVLREGIPLEQVVLITFMEEAAYEILERLEARLAALEAAGGADPGRLARVRAALPAAPITTIHGLAARILRDFALEAGISPGFQVLDARAEAERFEEAWQAWLASATGERQEVLGVLLALGVKPAELQASARAAERGGRLPPLGPDPAPAVDAYLAAWRIRQRQLAQAAALAADADEPGRRQLEEWGRWLERAAEMPVPDRWRVFLRPISWAPKGSRRRWRDPAALDRQKAALREAAEGYAVLASELAAWWAGRWLRLLDGDWRPFWRRARLQAGVLHFDDLLRECRDLLAGQPAVRRALAARWRLIMVDEFQDTDPVQAEIVFRLAGDPAAEDWRRAPIPPGRLFVVGDPQQSIYRFRQADVETYIDLAGELETRAEAGRLAITRNFRSAGGILELVNTLMPTLLAGTGSAAPYRPLEASHPDRRPRPAVALGGTVPGTVREARLEEARQAAAWLTRAVREGWPVRSPEGERPLTWGDCALVVPQRTGLSLYREVFSQAGIPLASEGGNAFFRQDEVRGAILFLRAVWDPDDRAAVVGFLRSPWAGVSDVRLAAHRRAGGGFDPRRPGEEGEPEVVAWLRLLAEARRELEHRDPAALLDLLRRRSGLEAVLEAAGDLQALANVRKLAEWARQARAVGDGVRFVAWLWARLLADEDEPEAPVPEGSGRQAVHLVTVHRAKGLEWPAVVVANWMPPPPPREGWLVDRASGRVEARLGGLATAGFARVRASEAERLEAERIRLLYVALTRARDYLLLLDYKPEGTPFACWPAVPEGFRGEPAPVPPAAQALPPPVAGPAVAPAATPIWIPAPAVQTPSRQGGGGAGEREPGGGLEVGRAYHAALRRHFNGRREDLPGGAAGELVRRTLAHPVLGRLVPGQAWDPGDPAGSRILALYPEYPLAGSVHGTAWMGQADLVVRTAGGWIVVEYKTDFVGLGFARDPGPELEAHAAQLRAYGALLEAAGLPAPRLWLYFAYPGRLFERQTGGWRELPPAAAGTEPPSASIS</sequence>
<evidence type="ECO:0000256" key="3">
    <source>
        <dbReference type="ARBA" id="ARBA00022763"/>
    </source>
</evidence>
<keyword evidence="7 14" id="KW-0067">ATP-binding</keyword>
<dbReference type="GO" id="GO:0005524">
    <property type="term" value="F:ATP binding"/>
    <property type="evidence" value="ECO:0007669"/>
    <property type="project" value="UniProtKB-UniRule"/>
</dbReference>
<feature type="binding site" evidence="14">
    <location>
        <begin position="24"/>
        <end position="31"/>
    </location>
    <ligand>
        <name>ATP</name>
        <dbReference type="ChEBI" id="CHEBI:30616"/>
    </ligand>
</feature>
<keyword evidence="8" id="KW-0238">DNA-binding</keyword>
<organism evidence="17 18">
    <name type="scientific">Candidatus Hydrogenisulfobacillus filiaventi</name>
    <dbReference type="NCBI Taxonomy" id="2707344"/>
    <lineage>
        <taxon>Bacteria</taxon>
        <taxon>Bacillati</taxon>
        <taxon>Bacillota</taxon>
        <taxon>Clostridia</taxon>
        <taxon>Eubacteriales</taxon>
        <taxon>Clostridiales Family XVII. Incertae Sedis</taxon>
        <taxon>Candidatus Hydrogenisulfobacillus</taxon>
    </lineage>
</organism>
<protein>
    <recommendedName>
        <fullName evidence="12">DNA 3'-5' helicase</fullName>
        <ecNumber evidence="12">5.6.2.4</ecNumber>
    </recommendedName>
</protein>
<evidence type="ECO:0000256" key="7">
    <source>
        <dbReference type="ARBA" id="ARBA00022840"/>
    </source>
</evidence>
<dbReference type="PROSITE" id="PS51217">
    <property type="entry name" value="UVRD_HELICASE_CTER"/>
    <property type="match status" value="1"/>
</dbReference>
<dbReference type="GO" id="GO:0009338">
    <property type="term" value="C:exodeoxyribonuclease V complex"/>
    <property type="evidence" value="ECO:0007669"/>
    <property type="project" value="TreeGrafter"/>
</dbReference>
<dbReference type="Gene3D" id="1.10.486.10">
    <property type="entry name" value="PCRA, domain 4"/>
    <property type="match status" value="1"/>
</dbReference>
<dbReference type="InterPro" id="IPR014017">
    <property type="entry name" value="DNA_helicase_UvrD-like_C"/>
</dbReference>
<dbReference type="EMBL" id="LR778114">
    <property type="protein sequence ID" value="CAB1130058.1"/>
    <property type="molecule type" value="Genomic_DNA"/>
</dbReference>
<feature type="domain" description="UvrD-like helicase C-terminal" evidence="16">
    <location>
        <begin position="447"/>
        <end position="721"/>
    </location>
</feature>
<dbReference type="GO" id="GO:0004527">
    <property type="term" value="F:exonuclease activity"/>
    <property type="evidence" value="ECO:0007669"/>
    <property type="project" value="UniProtKB-KW"/>
</dbReference>
<keyword evidence="1" id="KW-0540">Nuclease</keyword>
<dbReference type="KEGG" id="hfv:R50_2566"/>
<evidence type="ECO:0000256" key="14">
    <source>
        <dbReference type="PROSITE-ProRule" id="PRU00560"/>
    </source>
</evidence>
<reference evidence="17 18" key="1">
    <citation type="submission" date="2020-02" db="EMBL/GenBank/DDBJ databases">
        <authorList>
            <person name="Hogendoorn C."/>
        </authorList>
    </citation>
    <scope>NUCLEOTIDE SEQUENCE [LARGE SCALE GENOMIC DNA]</scope>
    <source>
        <strain evidence="17">R501</strain>
    </source>
</reference>
<name>A0A6F8ZJT8_9FIRM</name>
<dbReference type="GO" id="GO:0003677">
    <property type="term" value="F:DNA binding"/>
    <property type="evidence" value="ECO:0007669"/>
    <property type="project" value="UniProtKB-KW"/>
</dbReference>
<evidence type="ECO:0000313" key="17">
    <source>
        <dbReference type="EMBL" id="CAB1130058.1"/>
    </source>
</evidence>
<evidence type="ECO:0000256" key="9">
    <source>
        <dbReference type="ARBA" id="ARBA00023204"/>
    </source>
</evidence>
<dbReference type="AlphaFoldDB" id="A0A6F8ZJT8"/>
<evidence type="ECO:0000313" key="18">
    <source>
        <dbReference type="Proteomes" id="UP000503399"/>
    </source>
</evidence>
<evidence type="ECO:0000256" key="11">
    <source>
        <dbReference type="ARBA" id="ARBA00034617"/>
    </source>
</evidence>
<keyword evidence="10" id="KW-0413">Isomerase</keyword>
<dbReference type="GO" id="GO:0043138">
    <property type="term" value="F:3'-5' DNA helicase activity"/>
    <property type="evidence" value="ECO:0007669"/>
    <property type="project" value="UniProtKB-EC"/>
</dbReference>
<dbReference type="Gene3D" id="3.90.320.10">
    <property type="match status" value="1"/>
</dbReference>
<proteinExistence type="predicted"/>
<evidence type="ECO:0000256" key="5">
    <source>
        <dbReference type="ARBA" id="ARBA00022806"/>
    </source>
</evidence>
<dbReference type="InterPro" id="IPR000212">
    <property type="entry name" value="DNA_helicase_UvrD/REP"/>
</dbReference>
<evidence type="ECO:0000259" key="15">
    <source>
        <dbReference type="PROSITE" id="PS51198"/>
    </source>
</evidence>
<dbReference type="Pfam" id="PF00580">
    <property type="entry name" value="UvrD-helicase"/>
    <property type="match status" value="1"/>
</dbReference>
<dbReference type="GO" id="GO:0000725">
    <property type="term" value="P:recombinational repair"/>
    <property type="evidence" value="ECO:0007669"/>
    <property type="project" value="TreeGrafter"/>
</dbReference>